<keyword evidence="2" id="KW-1185">Reference proteome</keyword>
<organism evidence="1 2">
    <name type="scientific">Sediminihaliea albiluteola</name>
    <dbReference type="NCBI Taxonomy" id="2758564"/>
    <lineage>
        <taxon>Bacteria</taxon>
        <taxon>Pseudomonadati</taxon>
        <taxon>Pseudomonadota</taxon>
        <taxon>Gammaproteobacteria</taxon>
        <taxon>Cellvibrionales</taxon>
        <taxon>Halieaceae</taxon>
        <taxon>Sediminihaliea</taxon>
    </lineage>
</organism>
<protein>
    <submittedName>
        <fullName evidence="1">Uncharacterized protein</fullName>
    </submittedName>
</protein>
<dbReference type="EMBL" id="JACFXU010000013">
    <property type="protein sequence ID" value="MBA6412459.1"/>
    <property type="molecule type" value="Genomic_DNA"/>
</dbReference>
<reference evidence="1 2" key="1">
    <citation type="submission" date="2020-07" db="EMBL/GenBank/DDBJ databases">
        <title>Halieaceae bacterium, F7430, whole genome shotgun sequencing project.</title>
        <authorList>
            <person name="Jiang S."/>
            <person name="Liu Z.W."/>
            <person name="Du Z.J."/>
        </authorList>
    </citation>
    <scope>NUCLEOTIDE SEQUENCE [LARGE SCALE GENOMIC DNA]</scope>
    <source>
        <strain evidence="1 2">F7430</strain>
    </source>
</reference>
<proteinExistence type="predicted"/>
<evidence type="ECO:0000313" key="1">
    <source>
        <dbReference type="EMBL" id="MBA6412459.1"/>
    </source>
</evidence>
<dbReference type="Proteomes" id="UP000539350">
    <property type="component" value="Unassembled WGS sequence"/>
</dbReference>
<dbReference type="RefSeq" id="WP_182169471.1">
    <property type="nucleotide sequence ID" value="NZ_JACFXU010000013.1"/>
</dbReference>
<sequence>MDIQVLARQSSELIESALVVVSSPQSYIQVTKLIEKHFPQRELRILNAGQQ</sequence>
<gene>
    <name evidence="1" type="ORF">H2508_04985</name>
</gene>
<evidence type="ECO:0000313" key="2">
    <source>
        <dbReference type="Proteomes" id="UP000539350"/>
    </source>
</evidence>
<accession>A0A7W2YJB8</accession>
<comment type="caution">
    <text evidence="1">The sequence shown here is derived from an EMBL/GenBank/DDBJ whole genome shotgun (WGS) entry which is preliminary data.</text>
</comment>
<dbReference type="AlphaFoldDB" id="A0A7W2YJB8"/>
<name>A0A7W2YJB8_9GAMM</name>